<dbReference type="Gene3D" id="2.40.37.20">
    <property type="entry name" value="D-serine dehydratase-like domain"/>
    <property type="match status" value="1"/>
</dbReference>
<evidence type="ECO:0000259" key="3">
    <source>
        <dbReference type="SMART" id="SM01119"/>
    </source>
</evidence>
<dbReference type="Pfam" id="PF01168">
    <property type="entry name" value="Ala_racemase_N"/>
    <property type="match status" value="1"/>
</dbReference>
<dbReference type="AlphaFoldDB" id="A0AAE7D0L9"/>
<dbReference type="InterPro" id="IPR042208">
    <property type="entry name" value="D-ser_dehydrat-like_sf"/>
</dbReference>
<dbReference type="PANTHER" id="PTHR28004">
    <property type="entry name" value="ZGC:162816-RELATED"/>
    <property type="match status" value="1"/>
</dbReference>
<dbReference type="RefSeq" id="WP_168363248.1">
    <property type="nucleotide sequence ID" value="NZ_CP033622.1"/>
</dbReference>
<dbReference type="GO" id="GO:0036088">
    <property type="term" value="P:D-serine catabolic process"/>
    <property type="evidence" value="ECO:0007669"/>
    <property type="project" value="TreeGrafter"/>
</dbReference>
<dbReference type="SUPFAM" id="SSF51419">
    <property type="entry name" value="PLP-binding barrel"/>
    <property type="match status" value="1"/>
</dbReference>
<dbReference type="PANTHER" id="PTHR28004:SF2">
    <property type="entry name" value="D-SERINE DEHYDRATASE"/>
    <property type="match status" value="1"/>
</dbReference>
<dbReference type="GO" id="GO:0008721">
    <property type="term" value="F:D-serine ammonia-lyase activity"/>
    <property type="evidence" value="ECO:0007669"/>
    <property type="project" value="TreeGrafter"/>
</dbReference>
<dbReference type="Proteomes" id="UP000500801">
    <property type="component" value="Chromosome"/>
</dbReference>
<sequence>MTWDEKPTRTEQLATLPTPSLILDESIMLSNIARLRYRPELAGITLRPHLKTAKSPEVARRLLTNGTGPATVSTLREAEVFFESGINDILYAVGIAPQKLGRVAHLIKAGCNLTVLLDSIEQAQAVVAAAQAYGVSIPALLEIDSDGHRSGLSPTSPALVEVGRVLHEGGGLLRGVLTHAGESYNVAGASAHAVFAEQERSAAVTAADKLRQAGLPCPIVSVGSTPTAHAARNLAGVTEVRAGVYVFFDLVMAGIGVCRTDDIALSVLTTVIGHQAARGWIMVDAGWMALSRDRGTANQAVDQGYGLVCDSNGQIIPDLIVTAANQEHGIIALRPGSTAALPHLPVGTRLRILPNHACATAGQFDTYHVIPAQADAPLAQWSRFGGW</sequence>
<feature type="domain" description="D-serine dehydratase-like" evidence="3">
    <location>
        <begin position="264"/>
        <end position="371"/>
    </location>
</feature>
<evidence type="ECO:0000313" key="4">
    <source>
        <dbReference type="EMBL" id="QIZ52149.1"/>
    </source>
</evidence>
<dbReference type="EMBL" id="CP033622">
    <property type="protein sequence ID" value="QIZ52149.1"/>
    <property type="molecule type" value="Genomic_DNA"/>
</dbReference>
<dbReference type="SMART" id="SM01119">
    <property type="entry name" value="D-ser_dehydrat"/>
    <property type="match status" value="1"/>
</dbReference>
<reference evidence="4 5" key="1">
    <citation type="submission" date="2018-11" db="EMBL/GenBank/DDBJ databases">
        <title>Complete genome sequence of Dickeya zeae strain CE1 infecting Canna edulis Ker-Gawl. in China.</title>
        <authorList>
            <person name="Zhang J."/>
            <person name="Lin B."/>
            <person name="Shen H."/>
            <person name="Jiang S."/>
            <person name="Pu X."/>
            <person name="Sun D."/>
        </authorList>
    </citation>
    <scope>NUCLEOTIDE SEQUENCE [LARGE SCALE GENOMIC DNA]</scope>
    <source>
        <strain evidence="4 5">CE1</strain>
    </source>
</reference>
<accession>A0AAE7D0L9</accession>
<keyword evidence="2" id="KW-0456">Lyase</keyword>
<dbReference type="InterPro" id="IPR029066">
    <property type="entry name" value="PLP-binding_barrel"/>
</dbReference>
<dbReference type="Pfam" id="PF14031">
    <property type="entry name" value="D-ser_dehydrat"/>
    <property type="match status" value="1"/>
</dbReference>
<proteinExistence type="inferred from homology"/>
<dbReference type="Gene3D" id="3.20.20.10">
    <property type="entry name" value="Alanine racemase"/>
    <property type="match status" value="1"/>
</dbReference>
<comment type="similarity">
    <text evidence="1">Belongs to the DSD1 family.</text>
</comment>
<dbReference type="InterPro" id="IPR001608">
    <property type="entry name" value="Ala_racemase_N"/>
</dbReference>
<organism evidence="4 5">
    <name type="scientific">Dickeya zeae</name>
    <dbReference type="NCBI Taxonomy" id="204042"/>
    <lineage>
        <taxon>Bacteria</taxon>
        <taxon>Pseudomonadati</taxon>
        <taxon>Pseudomonadota</taxon>
        <taxon>Gammaproteobacteria</taxon>
        <taxon>Enterobacterales</taxon>
        <taxon>Pectobacteriaceae</taxon>
        <taxon>Dickeya</taxon>
    </lineage>
</organism>
<dbReference type="InterPro" id="IPR051466">
    <property type="entry name" value="D-amino_acid_metab_enzyme"/>
</dbReference>
<protein>
    <submittedName>
        <fullName evidence="4">DSD1 family PLP-dependent enzyme</fullName>
    </submittedName>
</protein>
<dbReference type="CDD" id="cd06812">
    <property type="entry name" value="PLPDE_III_DSD_D-TA_like_1"/>
    <property type="match status" value="1"/>
</dbReference>
<evidence type="ECO:0000256" key="1">
    <source>
        <dbReference type="ARBA" id="ARBA00005323"/>
    </source>
</evidence>
<evidence type="ECO:0000256" key="2">
    <source>
        <dbReference type="ARBA" id="ARBA00023239"/>
    </source>
</evidence>
<name>A0AAE7D0L9_9GAMM</name>
<dbReference type="InterPro" id="IPR026956">
    <property type="entry name" value="D-ser_dehydrat-like_dom"/>
</dbReference>
<evidence type="ECO:0000313" key="5">
    <source>
        <dbReference type="Proteomes" id="UP000500801"/>
    </source>
</evidence>
<gene>
    <name evidence="4" type="ORF">DWG24_16030</name>
</gene>